<protein>
    <submittedName>
        <fullName evidence="2">Uncharacterized protein</fullName>
    </submittedName>
</protein>
<dbReference type="Proteomes" id="UP000319557">
    <property type="component" value="Chromosome"/>
</dbReference>
<dbReference type="PANTHER" id="PTHR36109:SF2">
    <property type="entry name" value="MEMBRANE PROTEIN"/>
    <property type="match status" value="1"/>
</dbReference>
<reference evidence="2 3" key="1">
    <citation type="submission" date="2019-02" db="EMBL/GenBank/DDBJ databases">
        <title>Deep-cultivation of Planctomycetes and their phenomic and genomic characterization uncovers novel biology.</title>
        <authorList>
            <person name="Wiegand S."/>
            <person name="Jogler M."/>
            <person name="Boedeker C."/>
            <person name="Pinto D."/>
            <person name="Vollmers J."/>
            <person name="Rivas-Marin E."/>
            <person name="Kohn T."/>
            <person name="Peeters S.H."/>
            <person name="Heuer A."/>
            <person name="Rast P."/>
            <person name="Oberbeckmann S."/>
            <person name="Bunk B."/>
            <person name="Jeske O."/>
            <person name="Meyerdierks A."/>
            <person name="Storesund J.E."/>
            <person name="Kallscheuer N."/>
            <person name="Luecker S."/>
            <person name="Lage O.M."/>
            <person name="Pohl T."/>
            <person name="Merkel B.J."/>
            <person name="Hornburger P."/>
            <person name="Mueller R.-W."/>
            <person name="Bruemmer F."/>
            <person name="Labrenz M."/>
            <person name="Spormann A.M."/>
            <person name="Op den Camp H."/>
            <person name="Overmann J."/>
            <person name="Amann R."/>
            <person name="Jetten M.S.M."/>
            <person name="Mascher T."/>
            <person name="Medema M.H."/>
            <person name="Devos D.P."/>
            <person name="Kaster A.-K."/>
            <person name="Ovreas L."/>
            <person name="Rohde M."/>
            <person name="Galperin M.Y."/>
            <person name="Jogler C."/>
        </authorList>
    </citation>
    <scope>NUCLEOTIDE SEQUENCE [LARGE SCALE GENOMIC DNA]</scope>
    <source>
        <strain evidence="2 3">EC9</strain>
    </source>
</reference>
<dbReference type="PANTHER" id="PTHR36109">
    <property type="entry name" value="MEMBRANE PROTEIN-RELATED"/>
    <property type="match status" value="1"/>
</dbReference>
<gene>
    <name evidence="2" type="ORF">EC9_51890</name>
</gene>
<feature type="compositionally biased region" description="Polar residues" evidence="1">
    <location>
        <begin position="59"/>
        <end position="68"/>
    </location>
</feature>
<proteinExistence type="predicted"/>
<organism evidence="2 3">
    <name type="scientific">Rosistilla ulvae</name>
    <dbReference type="NCBI Taxonomy" id="1930277"/>
    <lineage>
        <taxon>Bacteria</taxon>
        <taxon>Pseudomonadati</taxon>
        <taxon>Planctomycetota</taxon>
        <taxon>Planctomycetia</taxon>
        <taxon>Pirellulales</taxon>
        <taxon>Pirellulaceae</taxon>
        <taxon>Rosistilla</taxon>
    </lineage>
</organism>
<dbReference type="InterPro" id="IPR052948">
    <property type="entry name" value="Low_temp-induced_all0457"/>
</dbReference>
<dbReference type="AlphaFoldDB" id="A0A517M7X3"/>
<evidence type="ECO:0000313" key="3">
    <source>
        <dbReference type="Proteomes" id="UP000319557"/>
    </source>
</evidence>
<keyword evidence="3" id="KW-1185">Reference proteome</keyword>
<name>A0A517M7X3_9BACT</name>
<evidence type="ECO:0000256" key="1">
    <source>
        <dbReference type="SAM" id="MobiDB-lite"/>
    </source>
</evidence>
<dbReference type="RefSeq" id="WP_231745893.1">
    <property type="nucleotide sequence ID" value="NZ_CP036261.1"/>
</dbReference>
<feature type="region of interest" description="Disordered" evidence="1">
    <location>
        <begin position="224"/>
        <end position="245"/>
    </location>
</feature>
<dbReference type="KEGG" id="ruv:EC9_51890"/>
<sequence length="245" mass="25717">MCPQHQEPPLNHTACPKCHREVDDRAVGCPHCGERIYVEVPGGITPTRHPPMEFPENAATMTPKQSPPTDAEPEASQQNDAEYCVIAEFDNRDDFATALRVLEKAGYTRDEVSTITRVTDPSFAQLSGSGKETGVQPPGSKTTGVGALIGGALGGLLGTATMVGPMLLAGPIVGMAAGAVGGSVWSAMENHGVQEEDASGYAARVRDGALLIVVTGPEVRVREASNSLQTVGPRSLERYDNPAAQ</sequence>
<evidence type="ECO:0000313" key="2">
    <source>
        <dbReference type="EMBL" id="QDS90970.1"/>
    </source>
</evidence>
<dbReference type="EMBL" id="CP036261">
    <property type="protein sequence ID" value="QDS90970.1"/>
    <property type="molecule type" value="Genomic_DNA"/>
</dbReference>
<feature type="compositionally biased region" description="Basic and acidic residues" evidence="1">
    <location>
        <begin position="235"/>
        <end position="245"/>
    </location>
</feature>
<accession>A0A517M7X3</accession>
<feature type="region of interest" description="Disordered" evidence="1">
    <location>
        <begin position="43"/>
        <end position="77"/>
    </location>
</feature>